<dbReference type="RefSeq" id="WP_378573506.1">
    <property type="nucleotide sequence ID" value="NZ_JBHSFQ010000008.1"/>
</dbReference>
<evidence type="ECO:0000313" key="2">
    <source>
        <dbReference type="Proteomes" id="UP001595923"/>
    </source>
</evidence>
<dbReference type="GO" id="GO:0008233">
    <property type="term" value="F:peptidase activity"/>
    <property type="evidence" value="ECO:0007669"/>
    <property type="project" value="UniProtKB-KW"/>
</dbReference>
<keyword evidence="2" id="KW-1185">Reference proteome</keyword>
<evidence type="ECO:0000313" key="1">
    <source>
        <dbReference type="EMBL" id="MFC4562355.1"/>
    </source>
</evidence>
<comment type="caution">
    <text evidence="1">The sequence shown here is derived from an EMBL/GenBank/DDBJ whole genome shotgun (WGS) entry which is preliminary data.</text>
</comment>
<keyword evidence="1" id="KW-0645">Protease</keyword>
<reference evidence="2" key="1">
    <citation type="journal article" date="2019" name="Int. J. Syst. Evol. Microbiol.">
        <title>The Global Catalogue of Microorganisms (GCM) 10K type strain sequencing project: providing services to taxonomists for standard genome sequencing and annotation.</title>
        <authorList>
            <consortium name="The Broad Institute Genomics Platform"/>
            <consortium name="The Broad Institute Genome Sequencing Center for Infectious Disease"/>
            <person name="Wu L."/>
            <person name="Ma J."/>
        </authorList>
    </citation>
    <scope>NUCLEOTIDE SEQUENCE [LARGE SCALE GENOMIC DNA]</scope>
    <source>
        <strain evidence="2">XZYJ18</strain>
    </source>
</reference>
<name>A0ABV9DUH0_9ACTN</name>
<gene>
    <name evidence="1" type="ORF">ACFO4E_10855</name>
</gene>
<sequence>MTNPSAKPGQPAGGFDRTATEIAASREAARTGNIEVGFEHLLLGVLVTGGTGARVLMAAGVGLSEARSAIDILVREDIALLGIDAPLPEPSGTSGAGTPALLPLGPRLRELVDDCPHAGGDRALLAALIDDEGGRVRRLLERLGADTGRIRRELDAPVGTQDATAQSHPSDAPFWAAEEAPAGWEYTVYESQVPVSDARLWQLVSDPERRGEWDTADVSSRQLGDGVVELSHNQNDGETYRESITHSVAGREVTWARYEGKSAAPRSLRIVIEPVGDHARLHLRLGWPNALRGRISKRVVRWVVRQNLRAHSQAIAQAAAS</sequence>
<dbReference type="InterPro" id="IPR023393">
    <property type="entry name" value="START-like_dom_sf"/>
</dbReference>
<organism evidence="1 2">
    <name type="scientific">Nocardiopsis mangrovi</name>
    <dbReference type="NCBI Taxonomy" id="1179818"/>
    <lineage>
        <taxon>Bacteria</taxon>
        <taxon>Bacillati</taxon>
        <taxon>Actinomycetota</taxon>
        <taxon>Actinomycetes</taxon>
        <taxon>Streptosporangiales</taxon>
        <taxon>Nocardiopsidaceae</taxon>
        <taxon>Nocardiopsis</taxon>
    </lineage>
</organism>
<dbReference type="SUPFAM" id="SSF55961">
    <property type="entry name" value="Bet v1-like"/>
    <property type="match status" value="1"/>
</dbReference>
<dbReference type="InterPro" id="IPR019587">
    <property type="entry name" value="Polyketide_cyclase/dehydratase"/>
</dbReference>
<protein>
    <submittedName>
        <fullName evidence="1">Clp protease N-terminal domain-containing protein</fullName>
    </submittedName>
</protein>
<dbReference type="Gene3D" id="3.30.530.20">
    <property type="match status" value="1"/>
</dbReference>
<dbReference type="InterPro" id="IPR036628">
    <property type="entry name" value="Clp_N_dom_sf"/>
</dbReference>
<dbReference type="Proteomes" id="UP001595923">
    <property type="component" value="Unassembled WGS sequence"/>
</dbReference>
<dbReference type="EMBL" id="JBHSFQ010000008">
    <property type="protein sequence ID" value="MFC4562355.1"/>
    <property type="molecule type" value="Genomic_DNA"/>
</dbReference>
<dbReference type="Pfam" id="PF10604">
    <property type="entry name" value="Polyketide_cyc2"/>
    <property type="match status" value="1"/>
</dbReference>
<dbReference type="GO" id="GO:0006508">
    <property type="term" value="P:proteolysis"/>
    <property type="evidence" value="ECO:0007669"/>
    <property type="project" value="UniProtKB-KW"/>
</dbReference>
<keyword evidence="1" id="KW-0378">Hydrolase</keyword>
<dbReference type="Gene3D" id="1.10.1780.10">
    <property type="entry name" value="Clp, N-terminal domain"/>
    <property type="match status" value="2"/>
</dbReference>
<accession>A0ABV9DUH0</accession>
<proteinExistence type="predicted"/>